<evidence type="ECO:0000259" key="3">
    <source>
        <dbReference type="PROSITE" id="PS50930"/>
    </source>
</evidence>
<evidence type="ECO:0000259" key="2">
    <source>
        <dbReference type="PROSITE" id="PS50110"/>
    </source>
</evidence>
<proteinExistence type="predicted"/>
<gene>
    <name evidence="4" type="ORF">C6Y45_01635</name>
</gene>
<feature type="domain" description="Response regulatory" evidence="2">
    <location>
        <begin position="16"/>
        <end position="130"/>
    </location>
</feature>
<dbReference type="GO" id="GO:0000156">
    <property type="term" value="F:phosphorelay response regulator activity"/>
    <property type="evidence" value="ECO:0007669"/>
    <property type="project" value="InterPro"/>
</dbReference>
<dbReference type="Gene3D" id="3.40.50.2300">
    <property type="match status" value="1"/>
</dbReference>
<dbReference type="SMART" id="SM00850">
    <property type="entry name" value="LytTR"/>
    <property type="match status" value="1"/>
</dbReference>
<dbReference type="InterPro" id="IPR007492">
    <property type="entry name" value="LytTR_DNA-bd_dom"/>
</dbReference>
<evidence type="ECO:0000313" key="4">
    <source>
        <dbReference type="EMBL" id="PTL40107.1"/>
    </source>
</evidence>
<keyword evidence="1" id="KW-0597">Phosphoprotein</keyword>
<dbReference type="InterPro" id="IPR001789">
    <property type="entry name" value="Sig_transdc_resp-reg_receiver"/>
</dbReference>
<feature type="modified residue" description="4-aspartylphosphate" evidence="1">
    <location>
        <position position="67"/>
    </location>
</feature>
<dbReference type="InterPro" id="IPR046947">
    <property type="entry name" value="LytR-like"/>
</dbReference>
<dbReference type="SMART" id="SM00448">
    <property type="entry name" value="REC"/>
    <property type="match status" value="1"/>
</dbReference>
<dbReference type="GO" id="GO:0003677">
    <property type="term" value="F:DNA binding"/>
    <property type="evidence" value="ECO:0007669"/>
    <property type="project" value="UniProtKB-KW"/>
</dbReference>
<organism evidence="4 5">
    <name type="scientific">Alkalicoccus saliphilus</name>
    <dbReference type="NCBI Taxonomy" id="200989"/>
    <lineage>
        <taxon>Bacteria</taxon>
        <taxon>Bacillati</taxon>
        <taxon>Bacillota</taxon>
        <taxon>Bacilli</taxon>
        <taxon>Bacillales</taxon>
        <taxon>Bacillaceae</taxon>
        <taxon>Alkalicoccus</taxon>
    </lineage>
</organism>
<comment type="caution">
    <text evidence="4">The sequence shown here is derived from an EMBL/GenBank/DDBJ whole genome shotgun (WGS) entry which is preliminary data.</text>
</comment>
<dbReference type="Pfam" id="PF04397">
    <property type="entry name" value="LytTR"/>
    <property type="match status" value="1"/>
</dbReference>
<dbReference type="PROSITE" id="PS50110">
    <property type="entry name" value="RESPONSE_REGULATORY"/>
    <property type="match status" value="1"/>
</dbReference>
<accession>A0A2T4U9P5</accession>
<dbReference type="PROSITE" id="PS50930">
    <property type="entry name" value="HTH_LYTTR"/>
    <property type="match status" value="1"/>
</dbReference>
<dbReference type="Gene3D" id="2.40.50.1020">
    <property type="entry name" value="LytTr DNA-binding domain"/>
    <property type="match status" value="1"/>
</dbReference>
<dbReference type="Proteomes" id="UP000240509">
    <property type="component" value="Unassembled WGS sequence"/>
</dbReference>
<protein>
    <submittedName>
        <fullName evidence="4">DNA-binding response regulator</fullName>
    </submittedName>
</protein>
<dbReference type="PANTHER" id="PTHR37299:SF1">
    <property type="entry name" value="STAGE 0 SPORULATION PROTEIN A HOMOLOG"/>
    <property type="match status" value="1"/>
</dbReference>
<dbReference type="PANTHER" id="PTHR37299">
    <property type="entry name" value="TRANSCRIPTIONAL REGULATOR-RELATED"/>
    <property type="match status" value="1"/>
</dbReference>
<evidence type="ECO:0000256" key="1">
    <source>
        <dbReference type="PROSITE-ProRule" id="PRU00169"/>
    </source>
</evidence>
<dbReference type="AlphaFoldDB" id="A0A2T4U9P5"/>
<dbReference type="Pfam" id="PF00072">
    <property type="entry name" value="Response_reg"/>
    <property type="match status" value="1"/>
</dbReference>
<sequence>MLKFFGKVFLIMKKRTVIIAEDDNNSSEILQEFLKKAADFEIVGVAENGEELIELNFNLKPDVALVDIGLPVLDGMKAIKECIKTNPSLQYIFTTAYEEFAVEAFDISAADYIVKPIKKIRLYEALEKIKSPVPSEEPVAADKKSKKLIVKTGTALQVINSDTIVFIEKINRKTFIHTREMTYESNETLGNYAKMLNDNFFSSHRSYLINLNFVSQIISDGETYFIYFHDFSKYAHVSKLKYLELVEKLKR</sequence>
<evidence type="ECO:0000313" key="5">
    <source>
        <dbReference type="Proteomes" id="UP000240509"/>
    </source>
</evidence>
<keyword evidence="4" id="KW-0238">DNA-binding</keyword>
<dbReference type="EMBL" id="PZJJ01000002">
    <property type="protein sequence ID" value="PTL40107.1"/>
    <property type="molecule type" value="Genomic_DNA"/>
</dbReference>
<dbReference type="InterPro" id="IPR011006">
    <property type="entry name" value="CheY-like_superfamily"/>
</dbReference>
<reference evidence="4 5" key="1">
    <citation type="submission" date="2018-03" db="EMBL/GenBank/DDBJ databases">
        <title>Alkalicoccus saliphilus sp. nov., isolated from a mineral pool.</title>
        <authorList>
            <person name="Zhao B."/>
        </authorList>
    </citation>
    <scope>NUCLEOTIDE SEQUENCE [LARGE SCALE GENOMIC DNA]</scope>
    <source>
        <strain evidence="4 5">6AG</strain>
    </source>
</reference>
<dbReference type="SUPFAM" id="SSF52172">
    <property type="entry name" value="CheY-like"/>
    <property type="match status" value="1"/>
</dbReference>
<keyword evidence="5" id="KW-1185">Reference proteome</keyword>
<name>A0A2T4U9P5_9BACI</name>
<feature type="domain" description="HTH LytTR-type" evidence="3">
    <location>
        <begin position="148"/>
        <end position="251"/>
    </location>
</feature>